<feature type="transmembrane region" description="Helical" evidence="6">
    <location>
        <begin position="53"/>
        <end position="74"/>
    </location>
</feature>
<dbReference type="PANTHER" id="PTHR30294:SF29">
    <property type="entry name" value="MULTIDRUG ABC TRANSPORTER PERMEASE YBHS-RELATED"/>
    <property type="match status" value="1"/>
</dbReference>
<organism evidence="7 8">
    <name type="scientific">Eiseniibacteriota bacterium</name>
    <dbReference type="NCBI Taxonomy" id="2212470"/>
    <lineage>
        <taxon>Bacteria</taxon>
        <taxon>Candidatus Eiseniibacteriota</taxon>
    </lineage>
</organism>
<gene>
    <name evidence="7" type="ORF">FJY75_06235</name>
</gene>
<dbReference type="Proteomes" id="UP000748308">
    <property type="component" value="Unassembled WGS sequence"/>
</dbReference>
<dbReference type="EMBL" id="VGIY01000124">
    <property type="protein sequence ID" value="MBM3317434.1"/>
    <property type="molecule type" value="Genomic_DNA"/>
</dbReference>
<feature type="transmembrane region" description="Helical" evidence="6">
    <location>
        <begin position="161"/>
        <end position="186"/>
    </location>
</feature>
<evidence type="ECO:0000313" key="8">
    <source>
        <dbReference type="Proteomes" id="UP000748308"/>
    </source>
</evidence>
<comment type="subcellular location">
    <subcellularLocation>
        <location evidence="1">Cell membrane</location>
        <topology evidence="1">Multi-pass membrane protein</topology>
    </subcellularLocation>
</comment>
<dbReference type="PANTHER" id="PTHR30294">
    <property type="entry name" value="MEMBRANE COMPONENT OF ABC TRANSPORTER YHHJ-RELATED"/>
    <property type="match status" value="1"/>
</dbReference>
<keyword evidence="3 6" id="KW-0812">Transmembrane</keyword>
<dbReference type="GO" id="GO:0005886">
    <property type="term" value="C:plasma membrane"/>
    <property type="evidence" value="ECO:0007669"/>
    <property type="project" value="UniProtKB-SubCell"/>
</dbReference>
<evidence type="ECO:0000256" key="3">
    <source>
        <dbReference type="ARBA" id="ARBA00022692"/>
    </source>
</evidence>
<evidence type="ECO:0000256" key="1">
    <source>
        <dbReference type="ARBA" id="ARBA00004651"/>
    </source>
</evidence>
<proteinExistence type="predicted"/>
<feature type="transmembrane region" description="Helical" evidence="6">
    <location>
        <begin position="20"/>
        <end position="37"/>
    </location>
</feature>
<evidence type="ECO:0000256" key="5">
    <source>
        <dbReference type="ARBA" id="ARBA00023136"/>
    </source>
</evidence>
<name>A0A937XAG0_UNCEI</name>
<keyword evidence="5 6" id="KW-0472">Membrane</keyword>
<reference evidence="7" key="1">
    <citation type="submission" date="2019-03" db="EMBL/GenBank/DDBJ databases">
        <title>Lake Tanganyika Metagenome-Assembled Genomes (MAGs).</title>
        <authorList>
            <person name="Tran P."/>
        </authorList>
    </citation>
    <scope>NUCLEOTIDE SEQUENCE</scope>
    <source>
        <strain evidence="7">M_DeepCast_400m_m2_100</strain>
    </source>
</reference>
<evidence type="ECO:0000313" key="7">
    <source>
        <dbReference type="EMBL" id="MBM3317434.1"/>
    </source>
</evidence>
<dbReference type="GO" id="GO:0140359">
    <property type="term" value="F:ABC-type transporter activity"/>
    <property type="evidence" value="ECO:0007669"/>
    <property type="project" value="InterPro"/>
</dbReference>
<protein>
    <submittedName>
        <fullName evidence="7">ABC transporter permease subunit</fullName>
    </submittedName>
</protein>
<comment type="caution">
    <text evidence="7">The sequence shown here is derived from an EMBL/GenBank/DDBJ whole genome shotgun (WGS) entry which is preliminary data.</text>
</comment>
<evidence type="ECO:0000256" key="2">
    <source>
        <dbReference type="ARBA" id="ARBA00022475"/>
    </source>
</evidence>
<evidence type="ECO:0000256" key="6">
    <source>
        <dbReference type="SAM" id="Phobius"/>
    </source>
</evidence>
<dbReference type="InterPro" id="IPR051449">
    <property type="entry name" value="ABC-2_transporter_component"/>
</dbReference>
<accession>A0A937XAG0</accession>
<sequence>MRNVLIIAGKEIRSYFNSTIAYIFMVVFLVLTALLFFELQKFFVIGQATLRDFFGLVPIVMLFFVPAISMRMWAEERKLGTLETLMTLPLRDGEVVLGKFLAGLAFLLITLALTFPLPVIVSALGNPDSGALFCGYLGLVLLGASYLAIGLWISSLTENQIVAFVTAAVACLILFIIGVDVFLTAVPSWLVPFLKGIALGSRFSSIERGVIDLRDIVYYLSIIGFFLFLNMRSVELRKGA</sequence>
<dbReference type="AlphaFoldDB" id="A0A937XAG0"/>
<keyword evidence="2" id="KW-1003">Cell membrane</keyword>
<feature type="transmembrane region" description="Helical" evidence="6">
    <location>
        <begin position="129"/>
        <end position="149"/>
    </location>
</feature>
<dbReference type="Pfam" id="PF12679">
    <property type="entry name" value="ABC2_membrane_2"/>
    <property type="match status" value="1"/>
</dbReference>
<feature type="transmembrane region" description="Helical" evidence="6">
    <location>
        <begin position="95"/>
        <end position="117"/>
    </location>
</feature>
<feature type="transmembrane region" description="Helical" evidence="6">
    <location>
        <begin position="216"/>
        <end position="234"/>
    </location>
</feature>
<evidence type="ECO:0000256" key="4">
    <source>
        <dbReference type="ARBA" id="ARBA00022989"/>
    </source>
</evidence>
<keyword evidence="4 6" id="KW-1133">Transmembrane helix</keyword>